<gene>
    <name evidence="1" type="ORF">AOQ71_22955</name>
</gene>
<sequence length="63" mass="6626">MAIQAIWRMIIGFAAAYALAAVRLWMSTAGSFVTGPIQAADRFSGLPSRGRALTAVNLACAKL</sequence>
<dbReference type="EMBL" id="LJYG01000094">
    <property type="protein sequence ID" value="KRQ08345.1"/>
    <property type="molecule type" value="Genomic_DNA"/>
</dbReference>
<comment type="caution">
    <text evidence="1">The sequence shown here is derived from an EMBL/GenBank/DDBJ whole genome shotgun (WGS) entry which is preliminary data.</text>
</comment>
<name>A0A0R3DE83_9BRAD</name>
<organism evidence="1 2">
    <name type="scientific">Bradyrhizobium manausense</name>
    <dbReference type="NCBI Taxonomy" id="989370"/>
    <lineage>
        <taxon>Bacteria</taxon>
        <taxon>Pseudomonadati</taxon>
        <taxon>Pseudomonadota</taxon>
        <taxon>Alphaproteobacteria</taxon>
        <taxon>Hyphomicrobiales</taxon>
        <taxon>Nitrobacteraceae</taxon>
        <taxon>Bradyrhizobium</taxon>
    </lineage>
</organism>
<protein>
    <submittedName>
        <fullName evidence="1">Uncharacterized protein</fullName>
    </submittedName>
</protein>
<dbReference type="AlphaFoldDB" id="A0A0R3DE83"/>
<reference evidence="1 2" key="1">
    <citation type="submission" date="2015-09" db="EMBL/GenBank/DDBJ databases">
        <title>Draft Genome Sequence of Bradyrhizobium manausense Strain BR 3351T, a Novel Symbiotic Nitrogen-Fixing Alphaproteobacterium Isolated from Brazilian Amazon Rain Forest.</title>
        <authorList>
            <person name="De Araujo J.L."/>
            <person name="Zilli J.E."/>
        </authorList>
    </citation>
    <scope>NUCLEOTIDE SEQUENCE [LARGE SCALE GENOMIC DNA]</scope>
    <source>
        <strain evidence="1 2">BR3351</strain>
    </source>
</reference>
<keyword evidence="2" id="KW-1185">Reference proteome</keyword>
<dbReference type="Proteomes" id="UP000051936">
    <property type="component" value="Unassembled WGS sequence"/>
</dbReference>
<proteinExistence type="predicted"/>
<accession>A0A0R3DE83</accession>
<evidence type="ECO:0000313" key="1">
    <source>
        <dbReference type="EMBL" id="KRQ08345.1"/>
    </source>
</evidence>
<evidence type="ECO:0000313" key="2">
    <source>
        <dbReference type="Proteomes" id="UP000051936"/>
    </source>
</evidence>